<evidence type="ECO:0000259" key="10">
    <source>
        <dbReference type="Pfam" id="PF02558"/>
    </source>
</evidence>
<dbReference type="NCBIfam" id="TIGR00745">
    <property type="entry name" value="apbA_panE"/>
    <property type="match status" value="1"/>
</dbReference>
<dbReference type="Pfam" id="PF02558">
    <property type="entry name" value="ApbA"/>
    <property type="match status" value="1"/>
</dbReference>
<dbReference type="GO" id="GO:0050661">
    <property type="term" value="F:NADP binding"/>
    <property type="evidence" value="ECO:0007669"/>
    <property type="project" value="TreeGrafter"/>
</dbReference>
<dbReference type="SUPFAM" id="SSF48179">
    <property type="entry name" value="6-phosphogluconate dehydrogenase C-terminal domain-like"/>
    <property type="match status" value="1"/>
</dbReference>
<dbReference type="eggNOG" id="arCOG04139">
    <property type="taxonomic scope" value="Archaea"/>
</dbReference>
<evidence type="ECO:0000256" key="7">
    <source>
        <dbReference type="ARBA" id="ARBA00047506"/>
    </source>
</evidence>
<dbReference type="EC" id="1.1.1.169" evidence="3 9"/>
<feature type="domain" description="Ketopantoate reductase C-terminal" evidence="11">
    <location>
        <begin position="162"/>
        <end position="282"/>
    </location>
</feature>
<dbReference type="GeneID" id="14211428"/>
<dbReference type="InParanoid" id="L0A7V3"/>
<comment type="catalytic activity">
    <reaction evidence="8">
        <text>(R)-pantoate + NAD(+) = 2-dehydropantoate + NADH + H(+)</text>
        <dbReference type="Rhea" id="RHEA:61292"/>
        <dbReference type="ChEBI" id="CHEBI:11561"/>
        <dbReference type="ChEBI" id="CHEBI:15378"/>
        <dbReference type="ChEBI" id="CHEBI:15980"/>
        <dbReference type="ChEBI" id="CHEBI:57540"/>
        <dbReference type="ChEBI" id="CHEBI:57945"/>
    </reaction>
    <physiologicalReaction direction="right-to-left" evidence="8">
        <dbReference type="Rhea" id="RHEA:61294"/>
    </physiologicalReaction>
</comment>
<sequence length="300" mass="34422">MKIGVIGCGAIGSFLSYIFKKSGYDVIAIDKIHGCKEQRVIVEKLGEENIRICGYEDIKEELDYLIFTVKAYDLDEAISLSLNNIKAKLAISTQNGLYSLEKLEKFFDAASMIIYYGIKKIEKCHSLFSGGNKIVLGCKNKNCTNEFKDFKLNEINLELVENVEPYRWEKVIINSAINPIATLYLKHNGFILENEHAYDLSLKIAEESKEIASLLNINFKRDPIKELIDTLRNTYYNYNSTLQDICLGKEKTELDYINLALYEVAKKSNYEAKYNYFAYKSVIALKNLIKANNRLCEQIK</sequence>
<dbReference type="InterPro" id="IPR013332">
    <property type="entry name" value="KPR_N"/>
</dbReference>
<evidence type="ECO:0000256" key="6">
    <source>
        <dbReference type="ARBA" id="ARBA00032024"/>
    </source>
</evidence>
<dbReference type="GO" id="GO:0005737">
    <property type="term" value="C:cytoplasm"/>
    <property type="evidence" value="ECO:0007669"/>
    <property type="project" value="TreeGrafter"/>
</dbReference>
<comment type="catalytic activity">
    <reaction evidence="7">
        <text>(R)-pantoate + NADP(+) = 2-dehydropantoate + NADPH + H(+)</text>
        <dbReference type="Rhea" id="RHEA:16233"/>
        <dbReference type="ChEBI" id="CHEBI:11561"/>
        <dbReference type="ChEBI" id="CHEBI:15378"/>
        <dbReference type="ChEBI" id="CHEBI:15980"/>
        <dbReference type="ChEBI" id="CHEBI:57783"/>
        <dbReference type="ChEBI" id="CHEBI:58349"/>
        <dbReference type="EC" id="1.1.1.169"/>
    </reaction>
    <physiologicalReaction direction="right-to-left" evidence="7">
        <dbReference type="Rhea" id="RHEA:16235"/>
    </physiologicalReaction>
</comment>
<proteinExistence type="inferred from homology"/>
<evidence type="ECO:0000313" key="13">
    <source>
        <dbReference type="Proteomes" id="UP000010469"/>
    </source>
</evidence>
<dbReference type="Gene3D" id="1.10.1040.10">
    <property type="entry name" value="N-(1-d-carboxylethyl)-l-norvaline Dehydrogenase, domain 2"/>
    <property type="match status" value="1"/>
</dbReference>
<dbReference type="InterPro" id="IPR013328">
    <property type="entry name" value="6PGD_dom2"/>
</dbReference>
<name>L0A7V3_CALLD</name>
<dbReference type="HOGENOM" id="CLU_031468_6_0_2"/>
<evidence type="ECO:0000256" key="1">
    <source>
        <dbReference type="ARBA" id="ARBA00004724"/>
    </source>
</evidence>
<evidence type="ECO:0000256" key="9">
    <source>
        <dbReference type="RuleBase" id="RU362068"/>
    </source>
</evidence>
<reference evidence="12 13" key="1">
    <citation type="submission" date="2012-03" db="EMBL/GenBank/DDBJ databases">
        <title>Complete genome of Caldisphaera lagunensis DSM 15908.</title>
        <authorList>
            <person name="Lucas S."/>
            <person name="Copeland A."/>
            <person name="Lapidus A."/>
            <person name="Glavina del Rio T."/>
            <person name="Dalin E."/>
            <person name="Tice H."/>
            <person name="Bruce D."/>
            <person name="Goodwin L."/>
            <person name="Pitluck S."/>
            <person name="Peters L."/>
            <person name="Mikhailova N."/>
            <person name="Teshima H."/>
            <person name="Kyrpides N."/>
            <person name="Mavromatis K."/>
            <person name="Ivanova N."/>
            <person name="Brettin T."/>
            <person name="Detter J.C."/>
            <person name="Han C."/>
            <person name="Larimer F."/>
            <person name="Land M."/>
            <person name="Hauser L."/>
            <person name="Markowitz V."/>
            <person name="Cheng J.-F."/>
            <person name="Hugenholtz P."/>
            <person name="Woyke T."/>
            <person name="Wu D."/>
            <person name="Spring S."/>
            <person name="Schroeder M."/>
            <person name="Brambilla E."/>
            <person name="Klenk H.-P."/>
            <person name="Eisen J.A."/>
        </authorList>
    </citation>
    <scope>NUCLEOTIDE SEQUENCE [LARGE SCALE GENOMIC DNA]</scope>
    <source>
        <strain evidence="13">DSM 15908 / JCM 11604 / IC-154</strain>
    </source>
</reference>
<dbReference type="InterPro" id="IPR013752">
    <property type="entry name" value="KPA_reductase"/>
</dbReference>
<evidence type="ECO:0000256" key="5">
    <source>
        <dbReference type="ARBA" id="ARBA00023002"/>
    </source>
</evidence>
<dbReference type="OrthoDB" id="201845at2157"/>
<evidence type="ECO:0000256" key="4">
    <source>
        <dbReference type="ARBA" id="ARBA00022857"/>
    </source>
</evidence>
<keyword evidence="5 9" id="KW-0560">Oxidoreductase</keyword>
<dbReference type="PANTHER" id="PTHR43765">
    <property type="entry name" value="2-DEHYDROPANTOATE 2-REDUCTASE-RELATED"/>
    <property type="match status" value="1"/>
</dbReference>
<dbReference type="Proteomes" id="UP000010469">
    <property type="component" value="Chromosome"/>
</dbReference>
<comment type="function">
    <text evidence="9">Catalyzes the NADPH-dependent reduction of ketopantoate into pantoic acid.</text>
</comment>
<dbReference type="RefSeq" id="WP_015231851.1">
    <property type="nucleotide sequence ID" value="NC_019791.1"/>
</dbReference>
<dbReference type="EMBL" id="CP003378">
    <property type="protein sequence ID" value="AFZ69953.1"/>
    <property type="molecule type" value="Genomic_DNA"/>
</dbReference>
<keyword evidence="13" id="KW-1185">Reference proteome</keyword>
<dbReference type="GO" id="GO:0015940">
    <property type="term" value="P:pantothenate biosynthetic process"/>
    <property type="evidence" value="ECO:0007669"/>
    <property type="project" value="InterPro"/>
</dbReference>
<feature type="domain" description="Ketopantoate reductase N-terminal" evidence="10">
    <location>
        <begin position="3"/>
        <end position="139"/>
    </location>
</feature>
<evidence type="ECO:0000256" key="3">
    <source>
        <dbReference type="ARBA" id="ARBA00013014"/>
    </source>
</evidence>
<accession>L0A7V3</accession>
<evidence type="ECO:0000256" key="8">
    <source>
        <dbReference type="ARBA" id="ARBA00048196"/>
    </source>
</evidence>
<dbReference type="GO" id="GO:0015937">
    <property type="term" value="P:coenzyme A biosynthetic process"/>
    <property type="evidence" value="ECO:0007669"/>
    <property type="project" value="UniProtKB-UniPathway"/>
</dbReference>
<comment type="similarity">
    <text evidence="2 9">Belongs to the ketopantoate reductase family.</text>
</comment>
<evidence type="ECO:0000259" key="11">
    <source>
        <dbReference type="Pfam" id="PF08546"/>
    </source>
</evidence>
<dbReference type="Pfam" id="PF08546">
    <property type="entry name" value="ApbA_C"/>
    <property type="match status" value="1"/>
</dbReference>
<dbReference type="UniPathway" id="UPA00241"/>
<evidence type="ECO:0000256" key="2">
    <source>
        <dbReference type="ARBA" id="ARBA00007870"/>
    </source>
</evidence>
<comment type="pathway">
    <text evidence="1 9">Cofactor biosynthesis; coenzyme A biosynthesis.</text>
</comment>
<dbReference type="STRING" id="1056495.Calag_0168"/>
<protein>
    <recommendedName>
        <fullName evidence="3 9">2-dehydropantoate 2-reductase</fullName>
        <ecNumber evidence="3 9">1.1.1.169</ecNumber>
    </recommendedName>
    <alternativeName>
        <fullName evidence="6 9">Ketopantoate reductase</fullName>
    </alternativeName>
</protein>
<dbReference type="InterPro" id="IPR036291">
    <property type="entry name" value="NAD(P)-bd_dom_sf"/>
</dbReference>
<dbReference type="Gene3D" id="3.40.50.720">
    <property type="entry name" value="NAD(P)-binding Rossmann-like Domain"/>
    <property type="match status" value="1"/>
</dbReference>
<dbReference type="InterPro" id="IPR050838">
    <property type="entry name" value="Ketopantoate_reductase"/>
</dbReference>
<dbReference type="SUPFAM" id="SSF51735">
    <property type="entry name" value="NAD(P)-binding Rossmann-fold domains"/>
    <property type="match status" value="1"/>
</dbReference>
<dbReference type="InterPro" id="IPR008927">
    <property type="entry name" value="6-PGluconate_DH-like_C_sf"/>
</dbReference>
<organism evidence="12 13">
    <name type="scientific">Caldisphaera lagunensis (strain DSM 15908 / JCM 11604 / ANMR 0165 / IC-154)</name>
    <dbReference type="NCBI Taxonomy" id="1056495"/>
    <lineage>
        <taxon>Archaea</taxon>
        <taxon>Thermoproteota</taxon>
        <taxon>Thermoprotei</taxon>
        <taxon>Acidilobales</taxon>
        <taxon>Caldisphaeraceae</taxon>
        <taxon>Caldisphaera</taxon>
    </lineage>
</organism>
<dbReference type="KEGG" id="clg:Calag_0168"/>
<dbReference type="AlphaFoldDB" id="L0A7V3"/>
<keyword evidence="9" id="KW-0173">Coenzyme A biosynthesis</keyword>
<dbReference type="InterPro" id="IPR003710">
    <property type="entry name" value="ApbA"/>
</dbReference>
<dbReference type="GO" id="GO:0008677">
    <property type="term" value="F:2-dehydropantoate 2-reductase activity"/>
    <property type="evidence" value="ECO:0007669"/>
    <property type="project" value="UniProtKB-EC"/>
</dbReference>
<keyword evidence="4 9" id="KW-0521">NADP</keyword>
<gene>
    <name evidence="12" type="ordered locus">Calag_0168</name>
</gene>
<dbReference type="PANTHER" id="PTHR43765:SF2">
    <property type="entry name" value="2-DEHYDROPANTOATE 2-REDUCTASE"/>
    <property type="match status" value="1"/>
</dbReference>
<evidence type="ECO:0000313" key="12">
    <source>
        <dbReference type="EMBL" id="AFZ69953.1"/>
    </source>
</evidence>